<evidence type="ECO:0000313" key="2">
    <source>
        <dbReference type="Proteomes" id="UP000324800"/>
    </source>
</evidence>
<dbReference type="Proteomes" id="UP000324800">
    <property type="component" value="Unassembled WGS sequence"/>
</dbReference>
<dbReference type="AlphaFoldDB" id="A0A5J4VII0"/>
<evidence type="ECO:0000313" key="1">
    <source>
        <dbReference type="EMBL" id="KAA6382083.1"/>
    </source>
</evidence>
<protein>
    <submittedName>
        <fullName evidence="1">Uncharacterized protein</fullName>
    </submittedName>
</protein>
<reference evidence="1 2" key="1">
    <citation type="submission" date="2019-03" db="EMBL/GenBank/DDBJ databases">
        <title>Single cell metagenomics reveals metabolic interactions within the superorganism composed of flagellate Streblomastix strix and complex community of Bacteroidetes bacteria on its surface.</title>
        <authorList>
            <person name="Treitli S.C."/>
            <person name="Kolisko M."/>
            <person name="Husnik F."/>
            <person name="Keeling P."/>
            <person name="Hampl V."/>
        </authorList>
    </citation>
    <scope>NUCLEOTIDE SEQUENCE [LARGE SCALE GENOMIC DNA]</scope>
    <source>
        <strain evidence="1">ST1C</strain>
    </source>
</reference>
<proteinExistence type="predicted"/>
<organism evidence="1 2">
    <name type="scientific">Streblomastix strix</name>
    <dbReference type="NCBI Taxonomy" id="222440"/>
    <lineage>
        <taxon>Eukaryota</taxon>
        <taxon>Metamonada</taxon>
        <taxon>Preaxostyla</taxon>
        <taxon>Oxymonadida</taxon>
        <taxon>Streblomastigidae</taxon>
        <taxon>Streblomastix</taxon>
    </lineage>
</organism>
<accession>A0A5J4VII0</accession>
<gene>
    <name evidence="1" type="ORF">EZS28_022387</name>
</gene>
<sequence length="37" mass="4233">VNVLAMWINEVNYPLGQKDGTGQKLLSPRKTRDILTY</sequence>
<comment type="caution">
    <text evidence="1">The sequence shown here is derived from an EMBL/GenBank/DDBJ whole genome shotgun (WGS) entry which is preliminary data.</text>
</comment>
<name>A0A5J4VII0_9EUKA</name>
<dbReference type="EMBL" id="SNRW01006973">
    <property type="protein sequence ID" value="KAA6382083.1"/>
    <property type="molecule type" value="Genomic_DNA"/>
</dbReference>
<feature type="non-terminal residue" evidence="1">
    <location>
        <position position="1"/>
    </location>
</feature>